<dbReference type="STRING" id="27342.A0A0H2RVY8"/>
<feature type="transmembrane region" description="Helical" evidence="9">
    <location>
        <begin position="71"/>
        <end position="90"/>
    </location>
</feature>
<protein>
    <submittedName>
        <fullName evidence="10">High nitrogen upregulated cytochrome P450 monooxygenase 2</fullName>
    </submittedName>
</protein>
<evidence type="ECO:0000256" key="8">
    <source>
        <dbReference type="PIRSR" id="PIRSR602401-1"/>
    </source>
</evidence>
<dbReference type="Proteomes" id="UP000053477">
    <property type="component" value="Unassembled WGS sequence"/>
</dbReference>
<feature type="transmembrane region" description="Helical" evidence="9">
    <location>
        <begin position="45"/>
        <end position="65"/>
    </location>
</feature>
<dbReference type="PRINTS" id="PR00385">
    <property type="entry name" value="P450"/>
</dbReference>
<dbReference type="PRINTS" id="PR00463">
    <property type="entry name" value="EP450I"/>
</dbReference>
<dbReference type="Gene3D" id="1.10.630.10">
    <property type="entry name" value="Cytochrome P450"/>
    <property type="match status" value="1"/>
</dbReference>
<dbReference type="InParanoid" id="A0A0H2RVY8"/>
<comment type="cofactor">
    <cofactor evidence="1 8">
        <name>heme</name>
        <dbReference type="ChEBI" id="CHEBI:30413"/>
    </cofactor>
</comment>
<evidence type="ECO:0000313" key="11">
    <source>
        <dbReference type="Proteomes" id="UP000053477"/>
    </source>
</evidence>
<keyword evidence="5" id="KW-0560">Oxidoreductase</keyword>
<evidence type="ECO:0000256" key="4">
    <source>
        <dbReference type="ARBA" id="ARBA00022723"/>
    </source>
</evidence>
<evidence type="ECO:0000256" key="5">
    <source>
        <dbReference type="ARBA" id="ARBA00023002"/>
    </source>
</evidence>
<gene>
    <name evidence="10" type="ORF">SCHPADRAFT_586986</name>
</gene>
<dbReference type="GO" id="GO:0020037">
    <property type="term" value="F:heme binding"/>
    <property type="evidence" value="ECO:0007669"/>
    <property type="project" value="InterPro"/>
</dbReference>
<sequence>MILGENRHEWPILTQRECAALIVTWAFITYLYFRKFTFAPPRVFPTLGYLIVAPAFLSIPCIFSFSTLWRAILMAYSLFYSSLLTITVVYRISPFHPLWKYPGPIFARVSKFWTFRMAKTGRQHIAYKAMHDKYGPIVRVGPNELSIANVEAVTAGFSEGMGKGHLWEARRPPVEPIAVISIREPVRHSQRRSAWNKAFTSASIKEYEPSLVRRVQQLVECLEANSNTRIDLAYWLSCFTFDFMGDMMFGGGFELMREGDKDGLKHFMESGMQNMALLQTIPWVTPIAWRIPKAAGRIVRLRDWSITYAKQRKERGSTVKDVFHHLMNEDSEEGYTPEDIVVTDGLLAIVAGSDTTTTALSGIFYYLMTHPLACKKLRAEIDATFPPLEGNPFDTSTLASMPYLNAVINEGLRLQPSVPVSVQRTPLPGTGGKQIGSEFIPEGTAINIPPYVLHRDLRYFSPLPESFIPERWLKQPSNEKQQSVDTDNIKFSTDASAFIPFAGGFANCVGKNLAIVEMRMVVALLVQKFDMRFAEGYDQRKWEESIEDWLVVKTGELPVVLSSRV</sequence>
<keyword evidence="7 10" id="KW-0503">Monooxygenase</keyword>
<dbReference type="EMBL" id="KQ086071">
    <property type="protein sequence ID" value="KLO08951.1"/>
    <property type="molecule type" value="Genomic_DNA"/>
</dbReference>
<keyword evidence="11" id="KW-1185">Reference proteome</keyword>
<comment type="pathway">
    <text evidence="2">Secondary metabolite biosynthesis.</text>
</comment>
<organism evidence="10 11">
    <name type="scientific">Schizopora paradoxa</name>
    <dbReference type="NCBI Taxonomy" id="27342"/>
    <lineage>
        <taxon>Eukaryota</taxon>
        <taxon>Fungi</taxon>
        <taxon>Dikarya</taxon>
        <taxon>Basidiomycota</taxon>
        <taxon>Agaricomycotina</taxon>
        <taxon>Agaricomycetes</taxon>
        <taxon>Hymenochaetales</taxon>
        <taxon>Schizoporaceae</taxon>
        <taxon>Schizopora</taxon>
    </lineage>
</organism>
<dbReference type="InterPro" id="IPR036396">
    <property type="entry name" value="Cyt_P450_sf"/>
</dbReference>
<keyword evidence="8" id="KW-0349">Heme</keyword>
<reference evidence="10 11" key="1">
    <citation type="submission" date="2015-04" db="EMBL/GenBank/DDBJ databases">
        <title>Complete genome sequence of Schizopora paradoxa KUC8140, a cosmopolitan wood degrader in East Asia.</title>
        <authorList>
            <consortium name="DOE Joint Genome Institute"/>
            <person name="Min B."/>
            <person name="Park H."/>
            <person name="Jang Y."/>
            <person name="Kim J.-J."/>
            <person name="Kim K.H."/>
            <person name="Pangilinan J."/>
            <person name="Lipzen A."/>
            <person name="Riley R."/>
            <person name="Grigoriev I.V."/>
            <person name="Spatafora J.W."/>
            <person name="Choi I.-G."/>
        </authorList>
    </citation>
    <scope>NUCLEOTIDE SEQUENCE [LARGE SCALE GENOMIC DNA]</scope>
    <source>
        <strain evidence="10 11">KUC8140</strain>
    </source>
</reference>
<dbReference type="GO" id="GO:0005506">
    <property type="term" value="F:iron ion binding"/>
    <property type="evidence" value="ECO:0007669"/>
    <property type="project" value="InterPro"/>
</dbReference>
<dbReference type="PANTHER" id="PTHR24305:SF187">
    <property type="entry name" value="P450, PUTATIVE (EUROFUNG)-RELATED"/>
    <property type="match status" value="1"/>
</dbReference>
<dbReference type="PANTHER" id="PTHR24305">
    <property type="entry name" value="CYTOCHROME P450"/>
    <property type="match status" value="1"/>
</dbReference>
<dbReference type="SUPFAM" id="SSF48264">
    <property type="entry name" value="Cytochrome P450"/>
    <property type="match status" value="1"/>
</dbReference>
<evidence type="ECO:0000256" key="7">
    <source>
        <dbReference type="ARBA" id="ARBA00023033"/>
    </source>
</evidence>
<dbReference type="InterPro" id="IPR002401">
    <property type="entry name" value="Cyt_P450_E_grp-I"/>
</dbReference>
<keyword evidence="6 8" id="KW-0408">Iron</keyword>
<keyword evidence="9" id="KW-0812">Transmembrane</keyword>
<dbReference type="InterPro" id="IPR001128">
    <property type="entry name" value="Cyt_P450"/>
</dbReference>
<accession>A0A0H2RVY8</accession>
<keyword evidence="9" id="KW-1133">Transmembrane helix</keyword>
<keyword evidence="4 8" id="KW-0479">Metal-binding</keyword>
<dbReference type="CDD" id="cd11061">
    <property type="entry name" value="CYP67-like"/>
    <property type="match status" value="1"/>
</dbReference>
<evidence type="ECO:0000313" key="10">
    <source>
        <dbReference type="EMBL" id="KLO08951.1"/>
    </source>
</evidence>
<dbReference type="OrthoDB" id="6692864at2759"/>
<comment type="similarity">
    <text evidence="3">Belongs to the cytochrome P450 family.</text>
</comment>
<feature type="binding site" description="axial binding residue" evidence="8">
    <location>
        <position position="508"/>
    </location>
    <ligand>
        <name>heme</name>
        <dbReference type="ChEBI" id="CHEBI:30413"/>
    </ligand>
    <ligandPart>
        <name>Fe</name>
        <dbReference type="ChEBI" id="CHEBI:18248"/>
    </ligandPart>
</feature>
<keyword evidence="9" id="KW-0472">Membrane</keyword>
<dbReference type="Pfam" id="PF00067">
    <property type="entry name" value="p450"/>
    <property type="match status" value="1"/>
</dbReference>
<evidence type="ECO:0000256" key="9">
    <source>
        <dbReference type="SAM" id="Phobius"/>
    </source>
</evidence>
<evidence type="ECO:0000256" key="2">
    <source>
        <dbReference type="ARBA" id="ARBA00005179"/>
    </source>
</evidence>
<dbReference type="AlphaFoldDB" id="A0A0H2RVY8"/>
<evidence type="ECO:0000256" key="6">
    <source>
        <dbReference type="ARBA" id="ARBA00023004"/>
    </source>
</evidence>
<proteinExistence type="inferred from homology"/>
<evidence type="ECO:0000256" key="1">
    <source>
        <dbReference type="ARBA" id="ARBA00001971"/>
    </source>
</evidence>
<dbReference type="InterPro" id="IPR050121">
    <property type="entry name" value="Cytochrome_P450_monoxygenase"/>
</dbReference>
<dbReference type="GO" id="GO:0016705">
    <property type="term" value="F:oxidoreductase activity, acting on paired donors, with incorporation or reduction of molecular oxygen"/>
    <property type="evidence" value="ECO:0007669"/>
    <property type="project" value="InterPro"/>
</dbReference>
<feature type="transmembrane region" description="Helical" evidence="9">
    <location>
        <begin position="12"/>
        <end position="33"/>
    </location>
</feature>
<evidence type="ECO:0000256" key="3">
    <source>
        <dbReference type="ARBA" id="ARBA00010617"/>
    </source>
</evidence>
<name>A0A0H2RVY8_9AGAM</name>
<dbReference type="GO" id="GO:0004497">
    <property type="term" value="F:monooxygenase activity"/>
    <property type="evidence" value="ECO:0007669"/>
    <property type="project" value="UniProtKB-KW"/>
</dbReference>